<name>A0A392TYE0_9FABA</name>
<organism evidence="2 3">
    <name type="scientific">Trifolium medium</name>
    <dbReference type="NCBI Taxonomy" id="97028"/>
    <lineage>
        <taxon>Eukaryota</taxon>
        <taxon>Viridiplantae</taxon>
        <taxon>Streptophyta</taxon>
        <taxon>Embryophyta</taxon>
        <taxon>Tracheophyta</taxon>
        <taxon>Spermatophyta</taxon>
        <taxon>Magnoliopsida</taxon>
        <taxon>eudicotyledons</taxon>
        <taxon>Gunneridae</taxon>
        <taxon>Pentapetalae</taxon>
        <taxon>rosids</taxon>
        <taxon>fabids</taxon>
        <taxon>Fabales</taxon>
        <taxon>Fabaceae</taxon>
        <taxon>Papilionoideae</taxon>
        <taxon>50 kb inversion clade</taxon>
        <taxon>NPAAA clade</taxon>
        <taxon>Hologalegina</taxon>
        <taxon>IRL clade</taxon>
        <taxon>Trifolieae</taxon>
        <taxon>Trifolium</taxon>
    </lineage>
</organism>
<feature type="repeat" description="RCC1" evidence="1">
    <location>
        <begin position="22"/>
        <end position="68"/>
    </location>
</feature>
<keyword evidence="3" id="KW-1185">Reference proteome</keyword>
<feature type="non-terminal residue" evidence="2">
    <location>
        <position position="1"/>
    </location>
</feature>
<dbReference type="EMBL" id="LXQA010677624">
    <property type="protein sequence ID" value="MCI65537.1"/>
    <property type="molecule type" value="Genomic_DNA"/>
</dbReference>
<dbReference type="SUPFAM" id="SSF50985">
    <property type="entry name" value="RCC1/BLIP-II"/>
    <property type="match status" value="1"/>
</dbReference>
<reference evidence="2 3" key="1">
    <citation type="journal article" date="2018" name="Front. Plant Sci.">
        <title>Red Clover (Trifolium pratense) and Zigzag Clover (T. medium) - A Picture of Genomic Similarities and Differences.</title>
        <authorList>
            <person name="Dluhosova J."/>
            <person name="Istvanek J."/>
            <person name="Nedelnik J."/>
            <person name="Repkova J."/>
        </authorList>
    </citation>
    <scope>NUCLEOTIDE SEQUENCE [LARGE SCALE GENOMIC DNA]</scope>
    <source>
        <strain evidence="3">cv. 10/8</strain>
        <tissue evidence="2">Leaf</tissue>
    </source>
</reference>
<comment type="caution">
    <text evidence="2">The sequence shown here is derived from an EMBL/GenBank/DDBJ whole genome shotgun (WGS) entry which is preliminary data.</text>
</comment>
<evidence type="ECO:0000256" key="1">
    <source>
        <dbReference type="PROSITE-ProRule" id="PRU00235"/>
    </source>
</evidence>
<evidence type="ECO:0000313" key="2">
    <source>
        <dbReference type="EMBL" id="MCI65537.1"/>
    </source>
</evidence>
<accession>A0A392TYE0</accession>
<dbReference type="PROSITE" id="PS50012">
    <property type="entry name" value="RCC1_3"/>
    <property type="match status" value="1"/>
</dbReference>
<protein>
    <submittedName>
        <fullName evidence="2">E3 ubiquitin-protein ligase HERC2-like</fullName>
    </submittedName>
</protein>
<evidence type="ECO:0000313" key="3">
    <source>
        <dbReference type="Proteomes" id="UP000265520"/>
    </source>
</evidence>
<dbReference type="AlphaFoldDB" id="A0A392TYE0"/>
<dbReference type="Gene3D" id="2.130.10.30">
    <property type="entry name" value="Regulator of chromosome condensation 1/beta-lactamase-inhibitor protein II"/>
    <property type="match status" value="1"/>
</dbReference>
<dbReference type="InterPro" id="IPR009091">
    <property type="entry name" value="RCC1/BLIP-II"/>
</dbReference>
<dbReference type="Pfam" id="PF00415">
    <property type="entry name" value="RCC1"/>
    <property type="match status" value="1"/>
</dbReference>
<sequence length="68" mass="7088">ENVKVCAAFASGVVSSAVGEDGSVWVWGKSKRGQLGLGKDVIEAVVPSRVEALSSENIAKVSFLLKLN</sequence>
<proteinExistence type="predicted"/>
<dbReference type="Proteomes" id="UP000265520">
    <property type="component" value="Unassembled WGS sequence"/>
</dbReference>
<dbReference type="InterPro" id="IPR000408">
    <property type="entry name" value="Reg_chr_condens"/>
</dbReference>